<evidence type="ECO:0000313" key="2">
    <source>
        <dbReference type="Proteomes" id="UP000003571"/>
    </source>
</evidence>
<evidence type="ECO:0008006" key="3">
    <source>
        <dbReference type="Google" id="ProtNLM"/>
    </source>
</evidence>
<protein>
    <recommendedName>
        <fullName evidence="3">DUF262 domain-containing protein</fullName>
    </recommendedName>
</protein>
<organism evidence="1 2">
    <name type="scientific">Treponema saccharophilum DSM 2985</name>
    <dbReference type="NCBI Taxonomy" id="907348"/>
    <lineage>
        <taxon>Bacteria</taxon>
        <taxon>Pseudomonadati</taxon>
        <taxon>Spirochaetota</taxon>
        <taxon>Spirochaetia</taxon>
        <taxon>Spirochaetales</taxon>
        <taxon>Treponemataceae</taxon>
        <taxon>Treponema</taxon>
    </lineage>
</organism>
<proteinExistence type="predicted"/>
<accession>H7EJN4</accession>
<evidence type="ECO:0000313" key="1">
    <source>
        <dbReference type="EMBL" id="EIC02154.1"/>
    </source>
</evidence>
<dbReference type="Proteomes" id="UP000003571">
    <property type="component" value="Unassembled WGS sequence"/>
</dbReference>
<comment type="caution">
    <text evidence="1">The sequence shown here is derived from an EMBL/GenBank/DDBJ whole genome shotgun (WGS) entry which is preliminary data.</text>
</comment>
<dbReference type="EMBL" id="AGRW01000042">
    <property type="protein sequence ID" value="EIC02154.1"/>
    <property type="molecule type" value="Genomic_DNA"/>
</dbReference>
<keyword evidence="2" id="KW-1185">Reference proteome</keyword>
<dbReference type="AlphaFoldDB" id="H7EJN4"/>
<reference evidence="1 2" key="1">
    <citation type="submission" date="2011-09" db="EMBL/GenBank/DDBJ databases">
        <title>The draft genome of Treponema saccharophilum DSM 2985.</title>
        <authorList>
            <consortium name="US DOE Joint Genome Institute (JGI-PGF)"/>
            <person name="Lucas S."/>
            <person name="Copeland A."/>
            <person name="Lapidus A."/>
            <person name="Glavina del Rio T."/>
            <person name="Dalin E."/>
            <person name="Tice H."/>
            <person name="Bruce D."/>
            <person name="Goodwin L."/>
            <person name="Pitluck S."/>
            <person name="Peters L."/>
            <person name="Kyrpides N."/>
            <person name="Mavromatis K."/>
            <person name="Ivanova N."/>
            <person name="Markowitz V."/>
            <person name="Cheng J.-F."/>
            <person name="Hugenholtz P."/>
            <person name="Woyke T."/>
            <person name="Wu D."/>
            <person name="Gronow S."/>
            <person name="Wellnitz S."/>
            <person name="Brambilla E."/>
            <person name="Klenk H.-P."/>
            <person name="Eisen J.A."/>
        </authorList>
    </citation>
    <scope>NUCLEOTIDE SEQUENCE [LARGE SCALE GENOMIC DNA]</scope>
    <source>
        <strain evidence="1 2">DSM 2985</strain>
    </source>
</reference>
<sequence length="48" mass="5896">MEARTTIRKMLAGNYISVPKYQRAYAWDSDKQVKQFFARHRRLYCRQI</sequence>
<name>H7EJN4_9SPIR</name>
<gene>
    <name evidence="1" type="ORF">TresaDRAFT_2134</name>
</gene>
<dbReference type="STRING" id="907348.TresaDRAFT_2134"/>